<reference evidence="7" key="1">
    <citation type="submission" date="2023-08" db="EMBL/GenBank/DDBJ databases">
        <authorList>
            <person name="Audoor S."/>
            <person name="Bilcke G."/>
        </authorList>
    </citation>
    <scope>NUCLEOTIDE SEQUENCE</scope>
</reference>
<evidence type="ECO:0000256" key="1">
    <source>
        <dbReference type="ARBA" id="ARBA00022723"/>
    </source>
</evidence>
<feature type="transmembrane region" description="Helical" evidence="5">
    <location>
        <begin position="155"/>
        <end position="174"/>
    </location>
</feature>
<dbReference type="Proteomes" id="UP001295423">
    <property type="component" value="Unassembled WGS sequence"/>
</dbReference>
<dbReference type="Gene3D" id="1.20.245.10">
    <property type="entry name" value="Lipoxygenase-1, Domain 5"/>
    <property type="match status" value="1"/>
</dbReference>
<gene>
    <name evidence="7" type="ORF">CYCCA115_LOCUS20145</name>
</gene>
<keyword evidence="1" id="KW-0479">Metal-binding</keyword>
<dbReference type="InterPro" id="IPR000907">
    <property type="entry name" value="LipOase"/>
</dbReference>
<evidence type="ECO:0000259" key="6">
    <source>
        <dbReference type="PROSITE" id="PS51393"/>
    </source>
</evidence>
<dbReference type="PANTHER" id="PTHR11771">
    <property type="entry name" value="LIPOXYGENASE"/>
    <property type="match status" value="1"/>
</dbReference>
<keyword evidence="2" id="KW-0223">Dioxygenase</keyword>
<accession>A0AAD2G575</accession>
<organism evidence="7 8">
    <name type="scientific">Cylindrotheca closterium</name>
    <dbReference type="NCBI Taxonomy" id="2856"/>
    <lineage>
        <taxon>Eukaryota</taxon>
        <taxon>Sar</taxon>
        <taxon>Stramenopiles</taxon>
        <taxon>Ochrophyta</taxon>
        <taxon>Bacillariophyta</taxon>
        <taxon>Bacillariophyceae</taxon>
        <taxon>Bacillariophycidae</taxon>
        <taxon>Bacillariales</taxon>
        <taxon>Bacillariaceae</taxon>
        <taxon>Cylindrotheca</taxon>
    </lineage>
</organism>
<evidence type="ECO:0000313" key="8">
    <source>
        <dbReference type="Proteomes" id="UP001295423"/>
    </source>
</evidence>
<name>A0AAD2G575_9STRA</name>
<keyword evidence="5" id="KW-0812">Transmembrane</keyword>
<dbReference type="PROSITE" id="PS51393">
    <property type="entry name" value="LIPOXYGENASE_3"/>
    <property type="match status" value="1"/>
</dbReference>
<keyword evidence="5" id="KW-1133">Transmembrane helix</keyword>
<sequence>MSTNLFRCSPPSYKYEQEADEIFGICWWQRSAFIHLFIHFVPRYYTKVVVTTPTPTPTPTSMNKEVLPVPPAPPNLVDASENEYDNSQSNNGSSGHNHSGNHSTVGDLLEVPKKSPTMKRNNTRLSLAGSFMQSFNTEVAYAHLKSKDARSFKSYVGLGATVVLMVSYAMARFLSRDYHSGFHGSTASLLLFGGYNLMRKKYRVLVSDADRTIFAVNVFVSTAVALLLIFLFESSCIHCAFFVVEDSSEGVGLMDAAEFLLVQADGLDRKTLACQTCTSACFSFFFYFMDSPRVTFVEDNDAQHKVLEGMDEITDIASLAHSIDELNDQQKTADTKSFQRKILYEVAQRGHLDIGEAFSSYLCSPSSRVVGDTSVEFLDLIESPRFSGESINLTVAEMSSIMKGDILKDIGVAACFILRFALFVPDDPAIDHIKIEPGAPPIMNEDKMKVLDATADIPGLVIPQIDPEVDKQGVAIMLTKSLMDAYVKFPFNNEPIYFNTRDEYYFFYRWNMEHSVQDEWYFPNWLLKGRTRNKMIEVMTKRNTLAADILAFEQPTTDETLSDRVFYGTGQKYLTPIKLPGIHDDYELMFPHNSNTFVSRNHEKFFRCKKKPKREDLERMIKSFYLDNKEVVSSLYDWKDRIVEIDFAIVESIPSRELFYSPGVILYLDVDSKLPIGIWESSREQMFLPKEGRNWEHAKYFYRVCERAVLASDHVIRSHFGMSQAVATASLQTLPENHGLRALVKPFVHGVQQVNSAAYHMLVRDHSVLTHASGFTSEGVIATFLTLQQGFNYSESIPEYFSKTKLDSVLEEELPLHSQGLRLYKVHRKWVSRYMKLLYPTDEELLADEAIHRFWSHLDTYGRHLDPCVCSMPSSIDFEDDTQWPGFESFRTCKGLLDRNDFKTDNKFSLRREGWCKRSAYVRLTSLREWIESDCEQSDTCTHVSYNFYQMRDNMAMGPLKNRDQLVDFLATFIWDVTAGHTFNSDNVSYLADPEYSGVRMREYDENGNLPLRTDIGTYIFGTSIASLTTVRCPPLMADWSHIYRDYVFDQKDLPVDRKMELSKKFKEIHMDYKHELLNLASVFIDEAAYHGGNKVSHVLNPMTQASSVSV</sequence>
<proteinExistence type="predicted"/>
<dbReference type="GO" id="GO:0034440">
    <property type="term" value="P:lipid oxidation"/>
    <property type="evidence" value="ECO:0007669"/>
    <property type="project" value="InterPro"/>
</dbReference>
<dbReference type="InterPro" id="IPR013819">
    <property type="entry name" value="LipOase_C"/>
</dbReference>
<dbReference type="InterPro" id="IPR036226">
    <property type="entry name" value="LipOase_C_sf"/>
</dbReference>
<dbReference type="SUPFAM" id="SSF48484">
    <property type="entry name" value="Lipoxigenase"/>
    <property type="match status" value="1"/>
</dbReference>
<dbReference type="EMBL" id="CAKOGP040002145">
    <property type="protein sequence ID" value="CAJ1963397.1"/>
    <property type="molecule type" value="Genomic_DNA"/>
</dbReference>
<evidence type="ECO:0000256" key="5">
    <source>
        <dbReference type="SAM" id="Phobius"/>
    </source>
</evidence>
<feature type="compositionally biased region" description="Low complexity" evidence="4">
    <location>
        <begin position="86"/>
        <end position="103"/>
    </location>
</feature>
<feature type="region of interest" description="Disordered" evidence="4">
    <location>
        <begin position="55"/>
        <end position="119"/>
    </location>
</feature>
<protein>
    <recommendedName>
        <fullName evidence="6">Lipoxygenase domain-containing protein</fullName>
    </recommendedName>
</protein>
<evidence type="ECO:0000256" key="4">
    <source>
        <dbReference type="SAM" id="MobiDB-lite"/>
    </source>
</evidence>
<feature type="domain" description="Lipoxygenase" evidence="6">
    <location>
        <begin position="663"/>
        <end position="889"/>
    </location>
</feature>
<keyword evidence="3" id="KW-0560">Oxidoreductase</keyword>
<feature type="transmembrane region" description="Helical" evidence="5">
    <location>
        <begin position="180"/>
        <end position="198"/>
    </location>
</feature>
<dbReference type="AlphaFoldDB" id="A0AAD2G575"/>
<evidence type="ECO:0000256" key="2">
    <source>
        <dbReference type="ARBA" id="ARBA00022964"/>
    </source>
</evidence>
<feature type="transmembrane region" description="Helical" evidence="5">
    <location>
        <begin position="210"/>
        <end position="232"/>
    </location>
</feature>
<comment type="caution">
    <text evidence="7">The sequence shown here is derived from an EMBL/GenBank/DDBJ whole genome shotgun (WGS) entry which is preliminary data.</text>
</comment>
<evidence type="ECO:0000256" key="3">
    <source>
        <dbReference type="ARBA" id="ARBA00023002"/>
    </source>
</evidence>
<keyword evidence="8" id="KW-1185">Reference proteome</keyword>
<evidence type="ECO:0000313" key="7">
    <source>
        <dbReference type="EMBL" id="CAJ1963397.1"/>
    </source>
</evidence>
<keyword evidence="5" id="KW-0472">Membrane</keyword>
<dbReference type="GO" id="GO:0046872">
    <property type="term" value="F:metal ion binding"/>
    <property type="evidence" value="ECO:0007669"/>
    <property type="project" value="UniProtKB-KW"/>
</dbReference>
<dbReference type="GO" id="GO:0016702">
    <property type="term" value="F:oxidoreductase activity, acting on single donors with incorporation of molecular oxygen, incorporation of two atoms of oxygen"/>
    <property type="evidence" value="ECO:0007669"/>
    <property type="project" value="InterPro"/>
</dbReference>